<name>A0ABY7CT11_9BASI</name>
<dbReference type="RefSeq" id="XP_053022821.1">
    <property type="nucleotide sequence ID" value="XM_053171571.1"/>
</dbReference>
<evidence type="ECO:0000313" key="2">
    <source>
        <dbReference type="Proteomes" id="UP001164743"/>
    </source>
</evidence>
<dbReference type="Proteomes" id="UP001164743">
    <property type="component" value="Chromosome 8A"/>
</dbReference>
<dbReference type="GeneID" id="77812466"/>
<accession>A0ABY7CT11</accession>
<protein>
    <submittedName>
        <fullName evidence="1">Uncharacterized protein</fullName>
    </submittedName>
</protein>
<sequence>MDHGCKYDIKIQVKVIIVMTFLHNFIRMTNPTNATAIGSGQEYSDNQQPETVDYGELHTSGVTKAKTARASQKRDMIAKQMWSDYKKVLRHWQRHGQGPLIE</sequence>
<keyword evidence="2" id="KW-1185">Reference proteome</keyword>
<evidence type="ECO:0000313" key="1">
    <source>
        <dbReference type="EMBL" id="WAQ87266.1"/>
    </source>
</evidence>
<dbReference type="EMBL" id="CP110428">
    <property type="protein sequence ID" value="WAQ87266.1"/>
    <property type="molecule type" value="Genomic_DNA"/>
</dbReference>
<organism evidence="1 2">
    <name type="scientific">Puccinia triticina</name>
    <dbReference type="NCBI Taxonomy" id="208348"/>
    <lineage>
        <taxon>Eukaryota</taxon>
        <taxon>Fungi</taxon>
        <taxon>Dikarya</taxon>
        <taxon>Basidiomycota</taxon>
        <taxon>Pucciniomycotina</taxon>
        <taxon>Pucciniomycetes</taxon>
        <taxon>Pucciniales</taxon>
        <taxon>Pucciniaceae</taxon>
        <taxon>Puccinia</taxon>
    </lineage>
</organism>
<proteinExistence type="predicted"/>
<gene>
    <name evidence="1" type="ORF">PtA15_8A170</name>
</gene>
<reference evidence="1" key="1">
    <citation type="submission" date="2022-10" db="EMBL/GenBank/DDBJ databases">
        <title>Puccinia triticina Genome sequencing and assembly.</title>
        <authorList>
            <person name="Li C."/>
        </authorList>
    </citation>
    <scope>NUCLEOTIDE SEQUENCE</scope>
    <source>
        <strain evidence="1">Pt15</strain>
    </source>
</reference>